<feature type="compositionally biased region" description="Low complexity" evidence="1">
    <location>
        <begin position="83"/>
        <end position="95"/>
    </location>
</feature>
<dbReference type="EMBL" id="KQ087196">
    <property type="protein sequence ID" value="KLT43293.1"/>
    <property type="molecule type" value="Genomic_DNA"/>
</dbReference>
<protein>
    <submittedName>
        <fullName evidence="2">Uncharacterized protein</fullName>
    </submittedName>
</protein>
<dbReference type="GeneID" id="28987897"/>
<organism evidence="2 3">
    <name type="scientific">Cutaneotrichosporon oleaginosum</name>
    <dbReference type="NCBI Taxonomy" id="879819"/>
    <lineage>
        <taxon>Eukaryota</taxon>
        <taxon>Fungi</taxon>
        <taxon>Dikarya</taxon>
        <taxon>Basidiomycota</taxon>
        <taxon>Agaricomycotina</taxon>
        <taxon>Tremellomycetes</taxon>
        <taxon>Trichosporonales</taxon>
        <taxon>Trichosporonaceae</taxon>
        <taxon>Cutaneotrichosporon</taxon>
    </lineage>
</organism>
<dbReference type="Proteomes" id="UP000053611">
    <property type="component" value="Unassembled WGS sequence"/>
</dbReference>
<keyword evidence="3" id="KW-1185">Reference proteome</keyword>
<feature type="region of interest" description="Disordered" evidence="1">
    <location>
        <begin position="1"/>
        <end position="55"/>
    </location>
</feature>
<dbReference type="RefSeq" id="XP_018279784.1">
    <property type="nucleotide sequence ID" value="XM_018427294.1"/>
</dbReference>
<proteinExistence type="predicted"/>
<feature type="region of interest" description="Disordered" evidence="1">
    <location>
        <begin position="134"/>
        <end position="163"/>
    </location>
</feature>
<evidence type="ECO:0000313" key="3">
    <source>
        <dbReference type="Proteomes" id="UP000053611"/>
    </source>
</evidence>
<reference evidence="2 3" key="1">
    <citation type="submission" date="2015-03" db="EMBL/GenBank/DDBJ databases">
        <title>Genomics and transcriptomics of the oil-accumulating basidiomycete yeast T. oleaginosus allow insights into substrate utilization and the diverse evolutionary trajectories of mating systems in fungi.</title>
        <authorList>
            <consortium name="DOE Joint Genome Institute"/>
            <person name="Kourist R."/>
            <person name="Kracht O."/>
            <person name="Bracharz F."/>
            <person name="Lipzen A."/>
            <person name="Nolan M."/>
            <person name="Ohm R."/>
            <person name="Grigoriev I."/>
            <person name="Sun S."/>
            <person name="Heitman J."/>
            <person name="Bruck T."/>
            <person name="Nowrousian M."/>
        </authorList>
    </citation>
    <scope>NUCLEOTIDE SEQUENCE [LARGE SCALE GENOMIC DNA]</scope>
    <source>
        <strain evidence="2 3">IBC0246</strain>
    </source>
</reference>
<accession>A0A0J0XQB4</accession>
<evidence type="ECO:0000313" key="2">
    <source>
        <dbReference type="EMBL" id="KLT43293.1"/>
    </source>
</evidence>
<feature type="region of interest" description="Disordered" evidence="1">
    <location>
        <begin position="83"/>
        <end position="121"/>
    </location>
</feature>
<dbReference type="AlphaFoldDB" id="A0A0J0XQB4"/>
<feature type="compositionally biased region" description="Polar residues" evidence="1">
    <location>
        <begin position="136"/>
        <end position="163"/>
    </location>
</feature>
<name>A0A0J0XQB4_9TREE</name>
<gene>
    <name evidence="2" type="ORF">CC85DRAFT_60898</name>
</gene>
<feature type="compositionally biased region" description="Polar residues" evidence="1">
    <location>
        <begin position="25"/>
        <end position="37"/>
    </location>
</feature>
<sequence>MPHHNLNSGYEIKSSRAGATHACATKNTRTPPSTQALGDSDRTRRETTAASNTNNAWVRAQLEARPTAPRYGRNWTTTFPSAEYSSSIASPSTPTRHQSSPMSVHRKSYSTIESPSGPSAGGRVQYYADMVPTHPMTRQSGPPQTSSTPYATRSTSTVRSGYNPPNNTYAFEPFCDEKALLDEAINTCLGGYAPSSSLYPASERHRATFSERDDSVLSEDDGELGMSRNGVFARCSTY</sequence>
<evidence type="ECO:0000256" key="1">
    <source>
        <dbReference type="SAM" id="MobiDB-lite"/>
    </source>
</evidence>